<evidence type="ECO:0000313" key="1">
    <source>
        <dbReference type="EMBL" id="PWA11656.1"/>
    </source>
</evidence>
<organism evidence="1 2">
    <name type="scientific">Flavobacterium laiguense</name>
    <dbReference type="NCBI Taxonomy" id="2169409"/>
    <lineage>
        <taxon>Bacteria</taxon>
        <taxon>Pseudomonadati</taxon>
        <taxon>Bacteroidota</taxon>
        <taxon>Flavobacteriia</taxon>
        <taxon>Flavobacteriales</taxon>
        <taxon>Flavobacteriaceae</taxon>
        <taxon>Flavobacterium</taxon>
    </lineage>
</organism>
<proteinExistence type="predicted"/>
<dbReference type="AlphaFoldDB" id="A0A2U1K2B8"/>
<protein>
    <recommendedName>
        <fullName evidence="3">Lipocalin-like domain-containing protein</fullName>
    </recommendedName>
</protein>
<dbReference type="PROSITE" id="PS51257">
    <property type="entry name" value="PROKAR_LIPOPROTEIN"/>
    <property type="match status" value="1"/>
</dbReference>
<keyword evidence="2" id="KW-1185">Reference proteome</keyword>
<dbReference type="EMBL" id="QCZH01000001">
    <property type="protein sequence ID" value="PWA11656.1"/>
    <property type="molecule type" value="Genomic_DNA"/>
</dbReference>
<dbReference type="OrthoDB" id="9992590at2"/>
<name>A0A2U1K2B8_9FLAO</name>
<dbReference type="Proteomes" id="UP000245618">
    <property type="component" value="Unassembled WGS sequence"/>
</dbReference>
<reference evidence="1 2" key="1">
    <citation type="submission" date="2018-04" db="EMBL/GenBank/DDBJ databases">
        <title>Flavobacterium sp. nov., isolated from glacier ice.</title>
        <authorList>
            <person name="Liu Q."/>
            <person name="Xin Y.-H."/>
        </authorList>
    </citation>
    <scope>NUCLEOTIDE SEQUENCE [LARGE SCALE GENOMIC DNA]</scope>
    <source>
        <strain evidence="1 2">LB2P30</strain>
    </source>
</reference>
<sequence length="138" mass="16047">MRKKLLEFANKSNIKNMFKSSLMAVMLTLIYSCSKDEETTNSQTPDNLYQTEWTCTEIEAFDLYFSNPNTQVSMWYPQQSLILGTYKYTKPNFTLNFAGQCSKIENMFNCEIKGVVEGNTLKVTDKNGKDWKFVRKID</sequence>
<evidence type="ECO:0008006" key="3">
    <source>
        <dbReference type="Google" id="ProtNLM"/>
    </source>
</evidence>
<dbReference type="RefSeq" id="WP_116760142.1">
    <property type="nucleotide sequence ID" value="NZ_QCZH01000001.1"/>
</dbReference>
<evidence type="ECO:0000313" key="2">
    <source>
        <dbReference type="Proteomes" id="UP000245618"/>
    </source>
</evidence>
<accession>A0A2U1K2B8</accession>
<gene>
    <name evidence="1" type="ORF">DB891_02295</name>
</gene>
<comment type="caution">
    <text evidence="1">The sequence shown here is derived from an EMBL/GenBank/DDBJ whole genome shotgun (WGS) entry which is preliminary data.</text>
</comment>